<keyword evidence="10 14" id="KW-0472">Membrane</keyword>
<dbReference type="InterPro" id="IPR002898">
    <property type="entry name" value="MotA_ExbB_proton_chnl"/>
</dbReference>
<keyword evidence="6" id="KW-0997">Cell inner membrane</keyword>
<feature type="compositionally biased region" description="Low complexity" evidence="13">
    <location>
        <begin position="42"/>
        <end position="75"/>
    </location>
</feature>
<evidence type="ECO:0000256" key="14">
    <source>
        <dbReference type="SAM" id="Phobius"/>
    </source>
</evidence>
<feature type="domain" description="MotA/TolQ/ExbB proton channel" evidence="16">
    <location>
        <begin position="224"/>
        <end position="308"/>
    </location>
</feature>
<feature type="transmembrane region" description="Helical" evidence="14">
    <location>
        <begin position="281"/>
        <end position="302"/>
    </location>
</feature>
<feature type="chain" id="PRO_5037830635" description="Biopolymer transport protein ExbB" evidence="15">
    <location>
        <begin position="22"/>
        <end position="345"/>
    </location>
</feature>
<sequence>MSLRFASILRPIALSVFVTVAALGSVGAQTPPAESPSAKGETAPATTPATVPGGRSDAAPATAPSKAAPPSDSISPAPPPAASDKTDRPASPTPSLSEPPAAIQTPRDDKLPHDLSPLGMFLAADWVVKGVMIALALASLTTWTILLVKGFEVFAAKWRARAGIKRLTRATSLNEAVGDLLAKDWRGPVGNLAKSAKAETERSVGLAAEGIKERVAIGLSRIESNAARSLNRGTGILATIGSIAPFVGLFGTVWGIMNAFIGISEANTTNLAVVAPGIAEALLATAIGLVAAIPAVIVYNGFARAIASYKAMLSDGSALVMQHLSRDLDRSAARGRPARLAEAAE</sequence>
<proteinExistence type="inferred from homology"/>
<evidence type="ECO:0000259" key="16">
    <source>
        <dbReference type="Pfam" id="PF01618"/>
    </source>
</evidence>
<keyword evidence="9 14" id="KW-1133">Transmembrane helix</keyword>
<evidence type="ECO:0000256" key="13">
    <source>
        <dbReference type="SAM" id="MobiDB-lite"/>
    </source>
</evidence>
<evidence type="ECO:0000256" key="4">
    <source>
        <dbReference type="ARBA" id="ARBA00022448"/>
    </source>
</evidence>
<accession>A0A939JSZ7</accession>
<evidence type="ECO:0000256" key="11">
    <source>
        <dbReference type="ARBA" id="ARBA00024816"/>
    </source>
</evidence>
<dbReference type="NCBIfam" id="TIGR02797">
    <property type="entry name" value="exbB"/>
    <property type="match status" value="1"/>
</dbReference>
<evidence type="ECO:0000256" key="7">
    <source>
        <dbReference type="ARBA" id="ARBA00022692"/>
    </source>
</evidence>
<comment type="caution">
    <text evidence="17">The sequence shown here is derived from an EMBL/GenBank/DDBJ whole genome shotgun (WGS) entry which is preliminary data.</text>
</comment>
<evidence type="ECO:0000256" key="2">
    <source>
        <dbReference type="ARBA" id="ARBA00011471"/>
    </source>
</evidence>
<evidence type="ECO:0000256" key="1">
    <source>
        <dbReference type="ARBA" id="ARBA00004429"/>
    </source>
</evidence>
<evidence type="ECO:0000256" key="5">
    <source>
        <dbReference type="ARBA" id="ARBA00022475"/>
    </source>
</evidence>
<evidence type="ECO:0000256" key="6">
    <source>
        <dbReference type="ARBA" id="ARBA00022519"/>
    </source>
</evidence>
<keyword evidence="8 12" id="KW-0653">Protein transport</keyword>
<evidence type="ECO:0000256" key="9">
    <source>
        <dbReference type="ARBA" id="ARBA00022989"/>
    </source>
</evidence>
<feature type="region of interest" description="Disordered" evidence="13">
    <location>
        <begin position="28"/>
        <end position="110"/>
    </location>
</feature>
<reference evidence="17" key="1">
    <citation type="submission" date="2021-03" db="EMBL/GenBank/DDBJ databases">
        <title>Whole genome sequence of Jiella sp. CQZ9-1.</title>
        <authorList>
            <person name="Tuo L."/>
        </authorList>
    </citation>
    <scope>NUCLEOTIDE SEQUENCE</scope>
    <source>
        <strain evidence="17">CQZ9-1</strain>
    </source>
</reference>
<dbReference type="GO" id="GO:0022857">
    <property type="term" value="F:transmembrane transporter activity"/>
    <property type="evidence" value="ECO:0007669"/>
    <property type="project" value="InterPro"/>
</dbReference>
<comment type="similarity">
    <text evidence="12">Belongs to the exbB/tolQ family.</text>
</comment>
<dbReference type="InterPro" id="IPR014164">
    <property type="entry name" value="TonB_ExbB_1"/>
</dbReference>
<dbReference type="GO" id="GO:0005886">
    <property type="term" value="C:plasma membrane"/>
    <property type="evidence" value="ECO:0007669"/>
    <property type="project" value="UniProtKB-SubCell"/>
</dbReference>
<protein>
    <recommendedName>
        <fullName evidence="3">Biopolymer transport protein ExbB</fullName>
    </recommendedName>
</protein>
<organism evidence="17 18">
    <name type="scientific">Jiella flava</name>
    <dbReference type="NCBI Taxonomy" id="2816857"/>
    <lineage>
        <taxon>Bacteria</taxon>
        <taxon>Pseudomonadati</taxon>
        <taxon>Pseudomonadota</taxon>
        <taxon>Alphaproteobacteria</taxon>
        <taxon>Hyphomicrobiales</taxon>
        <taxon>Aurantimonadaceae</taxon>
        <taxon>Jiella</taxon>
    </lineage>
</organism>
<feature type="transmembrane region" description="Helical" evidence="14">
    <location>
        <begin position="126"/>
        <end position="148"/>
    </location>
</feature>
<evidence type="ECO:0000256" key="15">
    <source>
        <dbReference type="SAM" id="SignalP"/>
    </source>
</evidence>
<feature type="signal peptide" evidence="15">
    <location>
        <begin position="1"/>
        <end position="21"/>
    </location>
</feature>
<dbReference type="PANTHER" id="PTHR30625:SF16">
    <property type="entry name" value="BIOPOLYMER TRANSPORT PROTEIN EXBB"/>
    <property type="match status" value="1"/>
</dbReference>
<gene>
    <name evidence="17" type="primary">exbB</name>
    <name evidence="17" type="ORF">J1C48_03390</name>
</gene>
<evidence type="ECO:0000256" key="10">
    <source>
        <dbReference type="ARBA" id="ARBA00023136"/>
    </source>
</evidence>
<evidence type="ECO:0000256" key="3">
    <source>
        <dbReference type="ARBA" id="ARBA00022093"/>
    </source>
</evidence>
<dbReference type="InterPro" id="IPR050790">
    <property type="entry name" value="ExbB/TolQ_transport"/>
</dbReference>
<evidence type="ECO:0000313" key="17">
    <source>
        <dbReference type="EMBL" id="MBO0661610.1"/>
    </source>
</evidence>
<name>A0A939JSZ7_9HYPH</name>
<feature type="transmembrane region" description="Helical" evidence="14">
    <location>
        <begin position="236"/>
        <end position="261"/>
    </location>
</feature>
<comment type="subunit">
    <text evidence="2">The accessory proteins ExbB and ExbD seem to form a complex with TonB.</text>
</comment>
<dbReference type="Pfam" id="PF01618">
    <property type="entry name" value="MotA_ExbB"/>
    <property type="match status" value="1"/>
</dbReference>
<evidence type="ECO:0000313" key="18">
    <source>
        <dbReference type="Proteomes" id="UP000664122"/>
    </source>
</evidence>
<dbReference type="GO" id="GO:0017038">
    <property type="term" value="P:protein import"/>
    <property type="evidence" value="ECO:0007669"/>
    <property type="project" value="TreeGrafter"/>
</dbReference>
<dbReference type="AlphaFoldDB" id="A0A939JSZ7"/>
<dbReference type="PANTHER" id="PTHR30625">
    <property type="entry name" value="PROTEIN TOLQ"/>
    <property type="match status" value="1"/>
</dbReference>
<dbReference type="EMBL" id="JAFMPP010000002">
    <property type="protein sequence ID" value="MBO0661610.1"/>
    <property type="molecule type" value="Genomic_DNA"/>
</dbReference>
<evidence type="ECO:0000256" key="12">
    <source>
        <dbReference type="RuleBase" id="RU004057"/>
    </source>
</evidence>
<evidence type="ECO:0000256" key="8">
    <source>
        <dbReference type="ARBA" id="ARBA00022927"/>
    </source>
</evidence>
<dbReference type="RefSeq" id="WP_207256321.1">
    <property type="nucleotide sequence ID" value="NZ_JAFMPP010000002.1"/>
</dbReference>
<keyword evidence="15" id="KW-0732">Signal</keyword>
<keyword evidence="7 14" id="KW-0812">Transmembrane</keyword>
<comment type="function">
    <text evidence="11">Involved in the TonB-dependent energy-dependent transport of various receptor-bound substrates. Protects ExbD from proteolytic degradation and functionally stabilizes TonB.</text>
</comment>
<dbReference type="Proteomes" id="UP000664122">
    <property type="component" value="Unassembled WGS sequence"/>
</dbReference>
<keyword evidence="18" id="KW-1185">Reference proteome</keyword>
<comment type="subcellular location">
    <subcellularLocation>
        <location evidence="1">Cell inner membrane</location>
        <topology evidence="1">Multi-pass membrane protein</topology>
    </subcellularLocation>
    <subcellularLocation>
        <location evidence="12">Membrane</location>
        <topology evidence="12">Multi-pass membrane protein</topology>
    </subcellularLocation>
</comment>
<keyword evidence="5" id="KW-1003">Cell membrane</keyword>
<keyword evidence="4 12" id="KW-0813">Transport</keyword>